<dbReference type="InterPro" id="IPR007783">
    <property type="entry name" value="eIF3d"/>
</dbReference>
<dbReference type="GO" id="GO:0003743">
    <property type="term" value="F:translation initiation factor activity"/>
    <property type="evidence" value="ECO:0007669"/>
    <property type="project" value="UniProtKB-KW"/>
</dbReference>
<organism evidence="7 8">
    <name type="scientific">Cylicostephanus goldi</name>
    <name type="common">Nematode worm</name>
    <dbReference type="NCBI Taxonomy" id="71465"/>
    <lineage>
        <taxon>Eukaryota</taxon>
        <taxon>Metazoa</taxon>
        <taxon>Ecdysozoa</taxon>
        <taxon>Nematoda</taxon>
        <taxon>Chromadorea</taxon>
        <taxon>Rhabditida</taxon>
        <taxon>Rhabditina</taxon>
        <taxon>Rhabditomorpha</taxon>
        <taxon>Strongyloidea</taxon>
        <taxon>Strongylidae</taxon>
        <taxon>Cylicostephanus</taxon>
    </lineage>
</organism>
<keyword evidence="4" id="KW-0648">Protein biosynthesis</keyword>
<dbReference type="OrthoDB" id="16538at2759"/>
<dbReference type="AlphaFoldDB" id="A0A3P7N953"/>
<feature type="region of interest" description="Disordered" evidence="6">
    <location>
        <begin position="1"/>
        <end position="51"/>
    </location>
</feature>
<gene>
    <name evidence="7" type="ORF">CGOC_LOCUS10790</name>
</gene>
<sequence length="284" mass="32154">MQGQNMKMKRSIAKEQQRAFKMWQRRGGNARQGQRGPGGRYPGERPKDRLPSVQVRPDWHVIEEMDFPRLLKLNLPGVGSGEDIEKHQYGTLHFYDKRCGGNFYNVTTTEDPVIEELAQQGIGNVFATDIILATLMTAPRSVYSWDIVAHRVGDKLFLDKRDTGGISNPVDALTVSETSGDPPSFEGQSINNAKDLATEALFINQNFRRQVLKRSEKPYVMAHPRAPFEEEDGESGCGYRYRKWTLGKNANGKPIEVVCRTEHDGVMMKRGNFFASCQHYDSVQ</sequence>
<keyword evidence="3" id="KW-0694">RNA-binding</keyword>
<dbReference type="EMBL" id="UYRV01112953">
    <property type="protein sequence ID" value="VDN27881.1"/>
    <property type="molecule type" value="Genomic_DNA"/>
</dbReference>
<protein>
    <recommendedName>
        <fullName evidence="5">Eukaryotic translation initiation factor 3 subunit p66</fullName>
    </recommendedName>
</protein>
<evidence type="ECO:0000313" key="7">
    <source>
        <dbReference type="EMBL" id="VDN27881.1"/>
    </source>
</evidence>
<dbReference type="GO" id="GO:0003723">
    <property type="term" value="F:RNA binding"/>
    <property type="evidence" value="ECO:0007669"/>
    <property type="project" value="UniProtKB-KW"/>
</dbReference>
<keyword evidence="2" id="KW-0396">Initiation factor</keyword>
<name>A0A3P7N953_CYLGO</name>
<evidence type="ECO:0000256" key="4">
    <source>
        <dbReference type="ARBA" id="ARBA00022917"/>
    </source>
</evidence>
<evidence type="ECO:0000313" key="8">
    <source>
        <dbReference type="Proteomes" id="UP000271889"/>
    </source>
</evidence>
<dbReference type="PANTHER" id="PTHR12399">
    <property type="entry name" value="EUKARYOTIC TRANSLATION INITIATION FACTOR 3 SUBUNIT 7"/>
    <property type="match status" value="1"/>
</dbReference>
<evidence type="ECO:0000256" key="2">
    <source>
        <dbReference type="ARBA" id="ARBA00022540"/>
    </source>
</evidence>
<dbReference type="PANTHER" id="PTHR12399:SF0">
    <property type="entry name" value="EUKARYOTIC TRANSLATION INITIATION FACTOR 3 SUBUNIT D"/>
    <property type="match status" value="1"/>
</dbReference>
<evidence type="ECO:0000256" key="5">
    <source>
        <dbReference type="ARBA" id="ARBA00033202"/>
    </source>
</evidence>
<keyword evidence="8" id="KW-1185">Reference proteome</keyword>
<keyword evidence="1" id="KW-0963">Cytoplasm</keyword>
<proteinExistence type="predicted"/>
<evidence type="ECO:0000256" key="3">
    <source>
        <dbReference type="ARBA" id="ARBA00022884"/>
    </source>
</evidence>
<evidence type="ECO:0000256" key="1">
    <source>
        <dbReference type="ARBA" id="ARBA00022490"/>
    </source>
</evidence>
<reference evidence="7 8" key="1">
    <citation type="submission" date="2018-11" db="EMBL/GenBank/DDBJ databases">
        <authorList>
            <consortium name="Pathogen Informatics"/>
        </authorList>
    </citation>
    <scope>NUCLEOTIDE SEQUENCE [LARGE SCALE GENOMIC DNA]</scope>
</reference>
<dbReference type="GO" id="GO:0005852">
    <property type="term" value="C:eukaryotic translation initiation factor 3 complex"/>
    <property type="evidence" value="ECO:0007669"/>
    <property type="project" value="InterPro"/>
</dbReference>
<accession>A0A3P7N953</accession>
<dbReference type="Pfam" id="PF05091">
    <property type="entry name" value="eIF-3_zeta"/>
    <property type="match status" value="1"/>
</dbReference>
<evidence type="ECO:0000256" key="6">
    <source>
        <dbReference type="SAM" id="MobiDB-lite"/>
    </source>
</evidence>
<feature type="compositionally biased region" description="Low complexity" evidence="6">
    <location>
        <begin position="25"/>
        <end position="34"/>
    </location>
</feature>
<dbReference type="Proteomes" id="UP000271889">
    <property type="component" value="Unassembled WGS sequence"/>
</dbReference>